<dbReference type="Proteomes" id="UP000694388">
    <property type="component" value="Unplaced"/>
</dbReference>
<keyword evidence="2" id="KW-1185">Reference proteome</keyword>
<evidence type="ECO:0000313" key="2">
    <source>
        <dbReference type="Proteomes" id="UP000694388"/>
    </source>
</evidence>
<dbReference type="PANTHER" id="PTHR13518:SF1">
    <property type="entry name" value="C2ORF42 HOMOLOG"/>
    <property type="match status" value="1"/>
</dbReference>
<dbReference type="GO" id="GO:0005634">
    <property type="term" value="C:nucleus"/>
    <property type="evidence" value="ECO:0007669"/>
    <property type="project" value="TreeGrafter"/>
</dbReference>
<sequence>MEDNEGKPEPLIFHIPQAFFEALQNRMSLGSKKKRLPNSTTDFVTKNGVSMGTFSKYTWLISSIQQVKQIFSTPEVSLEVARNFVETQDGTIEPFVFSGRETTVTGRGQQEIRPHGLGTFLKVGVPCNDQKHPTPFVIDWLPNILPRSQMELSTELLDHDAGNKGRILCVFVHCLLMSL</sequence>
<dbReference type="AlphaFoldDB" id="A0A8C4QJY8"/>
<proteinExistence type="predicted"/>
<name>A0A8C4QJY8_EPTBU</name>
<reference evidence="1" key="2">
    <citation type="submission" date="2025-09" db="UniProtKB">
        <authorList>
            <consortium name="Ensembl"/>
        </authorList>
    </citation>
    <scope>IDENTIFICATION</scope>
</reference>
<organism evidence="1 2">
    <name type="scientific">Eptatretus burgeri</name>
    <name type="common">Inshore hagfish</name>
    <dbReference type="NCBI Taxonomy" id="7764"/>
    <lineage>
        <taxon>Eukaryota</taxon>
        <taxon>Metazoa</taxon>
        <taxon>Chordata</taxon>
        <taxon>Craniata</taxon>
        <taxon>Vertebrata</taxon>
        <taxon>Cyclostomata</taxon>
        <taxon>Myxini</taxon>
        <taxon>Myxiniformes</taxon>
        <taxon>Myxinidae</taxon>
        <taxon>Eptatretinae</taxon>
        <taxon>Eptatretus</taxon>
    </lineage>
</organism>
<protein>
    <submittedName>
        <fullName evidence="1">Uncharacterized protein</fullName>
    </submittedName>
</protein>
<dbReference type="Ensembl" id="ENSEBUT00000017235.1">
    <property type="protein sequence ID" value="ENSEBUP00000016659.1"/>
    <property type="gene ID" value="ENSEBUG00000010446.1"/>
</dbReference>
<reference evidence="1" key="1">
    <citation type="submission" date="2025-08" db="UniProtKB">
        <authorList>
            <consortium name="Ensembl"/>
        </authorList>
    </citation>
    <scope>IDENTIFICATION</scope>
</reference>
<dbReference type="GeneTree" id="ENSGT00390000011031"/>
<accession>A0A8C4QJY8</accession>
<evidence type="ECO:0000313" key="1">
    <source>
        <dbReference type="Ensembl" id="ENSEBUP00000016659.1"/>
    </source>
</evidence>
<dbReference type="InterPro" id="IPR026049">
    <property type="entry name" value="C2orf42"/>
</dbReference>
<dbReference type="PANTHER" id="PTHR13518">
    <property type="entry name" value="PUTATIVE TREBLE-CLEF ZINC-FINGER C2ORF42 FAMILY MEMBER"/>
    <property type="match status" value="1"/>
</dbReference>